<comment type="caution">
    <text evidence="3">The sequence shown here is derived from an EMBL/GenBank/DDBJ whole genome shotgun (WGS) entry which is preliminary data.</text>
</comment>
<proteinExistence type="predicted"/>
<evidence type="ECO:0000313" key="3">
    <source>
        <dbReference type="EMBL" id="KAG9390362.1"/>
    </source>
</evidence>
<feature type="compositionally biased region" description="Polar residues" evidence="2">
    <location>
        <begin position="39"/>
        <end position="50"/>
    </location>
</feature>
<sequence>MATPILGSPFSKRGDATSEASVPIHGRPVSKLKPPAGYGSQNASAPTSPRNDWLTIVESDSLSNDLFDLKEMIMDLQRDNKALAQVNSTKEEIVFWATRENEWLKAELAVLRAHEDAETEEERAKIRDMDRIRETVRSFGEEWVSQAKDEQRVLRETISTLRAEKERMDNSFSVMVEQLRDAQGKALRTDALEDELREMKMRCDALDQQRAAMEHFVVEANEAKARRGSSVDLEEELNVLRLQKTDFETKAEAASRELDGLKKEHKRMSKNYGILRTEHAGLQARVASLTSEREKNNAELAALTETTRDLKVSLIESEQVYKVLKAKYDEVATSHKDSLQDREDLEQAVEDVEAEKQLVESKLKAARAAKLALTEKIGELYDLLEASEAKTLELDQTRIKHETKLEAMEKENKALAKNLQLVAGRGHKAVGGQARAPNVTEGRPVSVVETQERKARDDVAELGETVTALKGDLAGMQRAKDVANGVITKLRQTVAKLDGEKTQLQGRVASLEEETRAAARHTAEALKDRDNTEATLHSRIAALTEETAALQTRLVEAQSTTQATQSDLETVVEALRAERAELEGRLRDQSEEHRLAGFALEQTISQMLEQRASGLGEAEARADDLKARLVQVEGELASVREQNERMIWKRGVDEVEQDQAVYCGTEDAKFAELHKELKGKVDSIADEKAALEAALVSTTEEHEVVVADLLSDKAALETRLASSVDANNDAISHLEAALATVTAEKAALEQEVESLRIVIAQHQEQTATGAKDSVEETTERAVVGAEVRRLNNGVRWGLMGAGIAASFGAGMALRSPKKPGFK</sequence>
<dbReference type="Proteomes" id="UP000717585">
    <property type="component" value="Unassembled WGS sequence"/>
</dbReference>
<dbReference type="AlphaFoldDB" id="A0A8J6B0G9"/>
<evidence type="ECO:0000313" key="4">
    <source>
        <dbReference type="Proteomes" id="UP000717585"/>
    </source>
</evidence>
<feature type="coiled-coil region" evidence="1">
    <location>
        <begin position="335"/>
        <end position="369"/>
    </location>
</feature>
<protein>
    <submittedName>
        <fullName evidence="3">Chromosome partition protein Smc</fullName>
    </submittedName>
</protein>
<keyword evidence="4" id="KW-1185">Reference proteome</keyword>
<evidence type="ECO:0000256" key="1">
    <source>
        <dbReference type="SAM" id="Coils"/>
    </source>
</evidence>
<feature type="coiled-coil region" evidence="1">
    <location>
        <begin position="540"/>
        <end position="642"/>
    </location>
</feature>
<feature type="region of interest" description="Disordered" evidence="2">
    <location>
        <begin position="1"/>
        <end position="51"/>
    </location>
</feature>
<reference evidence="3" key="1">
    <citation type="submission" date="2021-05" db="EMBL/GenBank/DDBJ databases">
        <title>A free-living protist that lacks canonical eukaryotic 1 DNA replication and segregation systems.</title>
        <authorList>
            <person name="Salas-Leiva D.E."/>
            <person name="Tromer E.C."/>
            <person name="Curtis B.A."/>
            <person name="Jerlstrom-Hultqvist J."/>
            <person name="Kolisko M."/>
            <person name="Yi Z."/>
            <person name="Salas-Leiva J.S."/>
            <person name="Gallot-Lavallee L."/>
            <person name="Kops G.J.P.L."/>
            <person name="Archibald J.M."/>
            <person name="Simpson A.G.B."/>
            <person name="Roger A.J."/>
        </authorList>
    </citation>
    <scope>NUCLEOTIDE SEQUENCE</scope>
    <source>
        <strain evidence="3">BICM</strain>
    </source>
</reference>
<organism evidence="3 4">
    <name type="scientific">Carpediemonas membranifera</name>
    <dbReference type="NCBI Taxonomy" id="201153"/>
    <lineage>
        <taxon>Eukaryota</taxon>
        <taxon>Metamonada</taxon>
        <taxon>Carpediemonas-like organisms</taxon>
        <taxon>Carpediemonas</taxon>
    </lineage>
</organism>
<accession>A0A8J6B0G9</accession>
<dbReference type="EMBL" id="JAHDYR010000064">
    <property type="protein sequence ID" value="KAG9390362.1"/>
    <property type="molecule type" value="Genomic_DNA"/>
</dbReference>
<gene>
    <name evidence="3" type="ORF">J8273_7711</name>
</gene>
<feature type="coiled-coil region" evidence="1">
    <location>
        <begin position="398"/>
        <end position="425"/>
    </location>
</feature>
<name>A0A8J6B0G9_9EUKA</name>
<evidence type="ECO:0000256" key="2">
    <source>
        <dbReference type="SAM" id="MobiDB-lite"/>
    </source>
</evidence>
<dbReference type="Gene3D" id="1.10.287.1490">
    <property type="match status" value="1"/>
</dbReference>
<feature type="coiled-coil region" evidence="1">
    <location>
        <begin position="487"/>
        <end position="514"/>
    </location>
</feature>
<keyword evidence="1" id="KW-0175">Coiled coil</keyword>
<feature type="coiled-coil region" evidence="1">
    <location>
        <begin position="731"/>
        <end position="765"/>
    </location>
</feature>
<feature type="coiled-coil region" evidence="1">
    <location>
        <begin position="189"/>
        <end position="306"/>
    </location>
</feature>